<gene>
    <name evidence="2" type="ORF">KEU06_20295</name>
</gene>
<feature type="transmembrane region" description="Helical" evidence="1">
    <location>
        <begin position="42"/>
        <end position="64"/>
    </location>
</feature>
<keyword evidence="1" id="KW-0812">Transmembrane</keyword>
<proteinExistence type="predicted"/>
<keyword evidence="1" id="KW-1133">Transmembrane helix</keyword>
<feature type="transmembrane region" description="Helical" evidence="1">
    <location>
        <begin position="85"/>
        <end position="104"/>
    </location>
</feature>
<keyword evidence="1" id="KW-0472">Membrane</keyword>
<dbReference type="AlphaFoldDB" id="A0A942I3V8"/>
<accession>A0A942I3V8</accession>
<comment type="caution">
    <text evidence="2">The sequence shown here is derived from an EMBL/GenBank/DDBJ whole genome shotgun (WGS) entry which is preliminary data.</text>
</comment>
<sequence>MAQFVMCAALSWLVVTLLFAMDPSRAWKPLARRHFVRRVAHNIMTLASLFIVVGVIVGMGYLLAYRRLAGIRSSLENWWDQFTELWFAQCLLGIAFGAILAVWLRRAYRLPPSSDLSLSQKVEGIALVLLFIVGTTSTPLAELLRGASINTGFLNVTLAAATTRSDDARKGNNWAPLTFGPRGAHRPADEEFGLRTVADLHIHMKTDASRIEMDWQTAGRYPELSRVPGPDRVLVLTERLETAADTYRNNVYALTECIRFLNEQTGDRGFGRSLLMGLKPEVAKLHYLSLARMSQPSPENQFVDEVDETARNLATKLHQAIDVAADQAGVLETLRPKKSNGHCSGAVTPYSAADLFNILAERRPYISILYAALLQLDNQELTGVAVLDQWLEAFERYKMDHEEPAFLWFKLRIHATEYLLFESLFRREPAQRQTDLDSHLKNTELLINLYGTLPPVQEYYEKIFGNDRIELIADGFETEPAYRPQCPGGLPRDALTLSLGLLSSKAVYARRATQHSDFARNYIPQTRAYAEQVVNADYGCLARQYPQQFVLQTRAENLRVLALHRLASIGSRRAARSEYAAWVVRELKSAEAALKLSRTLLGPLDSTDAKETRDEVEKLLLDLDVELSWRDR</sequence>
<protein>
    <submittedName>
        <fullName evidence="2">Uncharacterized protein</fullName>
    </submittedName>
</protein>
<dbReference type="EMBL" id="JAGWCR010000011">
    <property type="protein sequence ID" value="MBS3650958.1"/>
    <property type="molecule type" value="Genomic_DNA"/>
</dbReference>
<evidence type="ECO:0000256" key="1">
    <source>
        <dbReference type="SAM" id="Phobius"/>
    </source>
</evidence>
<reference evidence="2" key="1">
    <citation type="submission" date="2021-04" db="EMBL/GenBank/DDBJ databases">
        <title>Pseudaminobacter soli sp. nov., isolated from paddy soil contaminated by heavy metals.</title>
        <authorList>
            <person name="Zhang K."/>
        </authorList>
    </citation>
    <scope>NUCLEOTIDE SEQUENCE</scope>
    <source>
        <strain evidence="2">19-2017</strain>
    </source>
</reference>
<evidence type="ECO:0000313" key="3">
    <source>
        <dbReference type="Proteomes" id="UP000680348"/>
    </source>
</evidence>
<organism evidence="2 3">
    <name type="scientific">Pseudaminobacter soli</name>
    <name type="common">ex Zhang et al. 2022</name>
    <dbReference type="NCBI Taxonomy" id="2831468"/>
    <lineage>
        <taxon>Bacteria</taxon>
        <taxon>Pseudomonadati</taxon>
        <taxon>Pseudomonadota</taxon>
        <taxon>Alphaproteobacteria</taxon>
        <taxon>Hyphomicrobiales</taxon>
        <taxon>Phyllobacteriaceae</taxon>
        <taxon>Pseudaminobacter</taxon>
    </lineage>
</organism>
<name>A0A942I3V8_9HYPH</name>
<dbReference type="RefSeq" id="WP_188256511.1">
    <property type="nucleotide sequence ID" value="NZ_JABVCF010000011.1"/>
</dbReference>
<evidence type="ECO:0000313" key="2">
    <source>
        <dbReference type="EMBL" id="MBS3650958.1"/>
    </source>
</evidence>
<feature type="transmembrane region" description="Helical" evidence="1">
    <location>
        <begin position="124"/>
        <end position="144"/>
    </location>
</feature>
<keyword evidence="3" id="KW-1185">Reference proteome</keyword>
<dbReference type="Proteomes" id="UP000680348">
    <property type="component" value="Unassembled WGS sequence"/>
</dbReference>